<dbReference type="InterPro" id="IPR050498">
    <property type="entry name" value="Ycf3"/>
</dbReference>
<keyword evidence="6" id="KW-1185">Reference proteome</keyword>
<feature type="repeat" description="TPR" evidence="3">
    <location>
        <begin position="103"/>
        <end position="136"/>
    </location>
</feature>
<sequence>MIHSFKNVIIASGLGLMSLTAASHAQVYYFEEDPNVHKAELAVRAGDLIKAAQYYSRAARSVSGEERLLPVLNTLCIVEYANGNFEAAIEACTKAVKTDRKYWQAYLNRGNAKRALGDMDGAVSDYNKAKKLNPKTALVNEALAGLLKETGKNYAEVH</sequence>
<feature type="signal peptide" evidence="4">
    <location>
        <begin position="1"/>
        <end position="25"/>
    </location>
</feature>
<dbReference type="Proteomes" id="UP001595444">
    <property type="component" value="Unassembled WGS sequence"/>
</dbReference>
<dbReference type="SUPFAM" id="SSF48452">
    <property type="entry name" value="TPR-like"/>
    <property type="match status" value="1"/>
</dbReference>
<keyword evidence="4" id="KW-0732">Signal</keyword>
<protein>
    <submittedName>
        <fullName evidence="5">Tetratricopeptide repeat protein</fullName>
    </submittedName>
</protein>
<dbReference type="PANTHER" id="PTHR44858">
    <property type="entry name" value="TETRATRICOPEPTIDE REPEAT PROTEIN 6"/>
    <property type="match status" value="1"/>
</dbReference>
<organism evidence="5 6">
    <name type="scientific">Kordiimonas pumila</name>
    <dbReference type="NCBI Taxonomy" id="2161677"/>
    <lineage>
        <taxon>Bacteria</taxon>
        <taxon>Pseudomonadati</taxon>
        <taxon>Pseudomonadota</taxon>
        <taxon>Alphaproteobacteria</taxon>
        <taxon>Kordiimonadales</taxon>
        <taxon>Kordiimonadaceae</taxon>
        <taxon>Kordiimonas</taxon>
    </lineage>
</organism>
<accession>A0ABV7D1Y5</accession>
<dbReference type="PANTHER" id="PTHR44858:SF1">
    <property type="entry name" value="UDP-N-ACETYLGLUCOSAMINE--PEPTIDE N-ACETYLGLUCOSAMINYLTRANSFERASE SPINDLY-RELATED"/>
    <property type="match status" value="1"/>
</dbReference>
<dbReference type="SMART" id="SM00028">
    <property type="entry name" value="TPR"/>
    <property type="match status" value="2"/>
</dbReference>
<keyword evidence="2 3" id="KW-0802">TPR repeat</keyword>
<evidence type="ECO:0000313" key="5">
    <source>
        <dbReference type="EMBL" id="MFC3050831.1"/>
    </source>
</evidence>
<dbReference type="InterPro" id="IPR011990">
    <property type="entry name" value="TPR-like_helical_dom_sf"/>
</dbReference>
<dbReference type="InterPro" id="IPR019734">
    <property type="entry name" value="TPR_rpt"/>
</dbReference>
<feature type="chain" id="PRO_5046279721" evidence="4">
    <location>
        <begin position="26"/>
        <end position="158"/>
    </location>
</feature>
<gene>
    <name evidence="5" type="ORF">ACFOKA_02820</name>
</gene>
<dbReference type="Pfam" id="PF13181">
    <property type="entry name" value="TPR_8"/>
    <property type="match status" value="1"/>
</dbReference>
<evidence type="ECO:0000256" key="1">
    <source>
        <dbReference type="ARBA" id="ARBA00022737"/>
    </source>
</evidence>
<name>A0ABV7D1Y5_9PROT</name>
<dbReference type="Pfam" id="PF00515">
    <property type="entry name" value="TPR_1"/>
    <property type="match status" value="1"/>
</dbReference>
<comment type="caution">
    <text evidence="5">The sequence shown here is derived from an EMBL/GenBank/DDBJ whole genome shotgun (WGS) entry which is preliminary data.</text>
</comment>
<proteinExistence type="predicted"/>
<dbReference type="PROSITE" id="PS50005">
    <property type="entry name" value="TPR"/>
    <property type="match status" value="1"/>
</dbReference>
<evidence type="ECO:0000256" key="2">
    <source>
        <dbReference type="ARBA" id="ARBA00022803"/>
    </source>
</evidence>
<evidence type="ECO:0000313" key="6">
    <source>
        <dbReference type="Proteomes" id="UP001595444"/>
    </source>
</evidence>
<dbReference type="Gene3D" id="1.25.40.10">
    <property type="entry name" value="Tetratricopeptide repeat domain"/>
    <property type="match status" value="1"/>
</dbReference>
<evidence type="ECO:0000256" key="4">
    <source>
        <dbReference type="SAM" id="SignalP"/>
    </source>
</evidence>
<keyword evidence="1" id="KW-0677">Repeat</keyword>
<evidence type="ECO:0000256" key="3">
    <source>
        <dbReference type="PROSITE-ProRule" id="PRU00339"/>
    </source>
</evidence>
<dbReference type="EMBL" id="JBHRSL010000002">
    <property type="protein sequence ID" value="MFC3050831.1"/>
    <property type="molecule type" value="Genomic_DNA"/>
</dbReference>
<dbReference type="RefSeq" id="WP_194212525.1">
    <property type="nucleotide sequence ID" value="NZ_CP061205.1"/>
</dbReference>
<reference evidence="6" key="1">
    <citation type="journal article" date="2019" name="Int. J. Syst. Evol. Microbiol.">
        <title>The Global Catalogue of Microorganisms (GCM) 10K type strain sequencing project: providing services to taxonomists for standard genome sequencing and annotation.</title>
        <authorList>
            <consortium name="The Broad Institute Genomics Platform"/>
            <consortium name="The Broad Institute Genome Sequencing Center for Infectious Disease"/>
            <person name="Wu L."/>
            <person name="Ma J."/>
        </authorList>
    </citation>
    <scope>NUCLEOTIDE SEQUENCE [LARGE SCALE GENOMIC DNA]</scope>
    <source>
        <strain evidence="6">KCTC 62164</strain>
    </source>
</reference>